<protein>
    <submittedName>
        <fullName evidence="5">Hydroxypyruvate isomerase</fullName>
    </submittedName>
</protein>
<dbReference type="InterPro" id="IPR026040">
    <property type="entry name" value="HyI-like"/>
</dbReference>
<organism evidence="5 6">
    <name type="scientific">Atopomonas hussainii</name>
    <dbReference type="NCBI Taxonomy" id="1429083"/>
    <lineage>
        <taxon>Bacteria</taxon>
        <taxon>Pseudomonadati</taxon>
        <taxon>Pseudomonadota</taxon>
        <taxon>Gammaproteobacteria</taxon>
        <taxon>Pseudomonadales</taxon>
        <taxon>Pseudomonadaceae</taxon>
        <taxon>Atopomonas</taxon>
    </lineage>
</organism>
<feature type="active site" description="Proton donor/acceptor" evidence="3">
    <location>
        <position position="144"/>
    </location>
</feature>
<evidence type="ECO:0000313" key="6">
    <source>
        <dbReference type="Proteomes" id="UP000185766"/>
    </source>
</evidence>
<dbReference type="InterPro" id="IPR050417">
    <property type="entry name" value="Sugar_Epim/Isomerase"/>
</dbReference>
<evidence type="ECO:0000256" key="1">
    <source>
        <dbReference type="ARBA" id="ARBA00023235"/>
    </source>
</evidence>
<evidence type="ECO:0000256" key="3">
    <source>
        <dbReference type="PIRSR" id="PIRSR006241-50"/>
    </source>
</evidence>
<dbReference type="EMBL" id="FOAS01000002">
    <property type="protein sequence ID" value="SEK40782.1"/>
    <property type="molecule type" value="Genomic_DNA"/>
</dbReference>
<comment type="similarity">
    <text evidence="2">Belongs to the hyi family.</text>
</comment>
<keyword evidence="5" id="KW-0670">Pyruvate</keyword>
<dbReference type="Proteomes" id="UP000185766">
    <property type="component" value="Unassembled WGS sequence"/>
</dbReference>
<gene>
    <name evidence="5" type="ORF">SAMN05216214_102167</name>
</gene>
<dbReference type="SUPFAM" id="SSF51658">
    <property type="entry name" value="Xylose isomerase-like"/>
    <property type="match status" value="1"/>
</dbReference>
<proteinExistence type="inferred from homology"/>
<evidence type="ECO:0000313" key="5">
    <source>
        <dbReference type="EMBL" id="SEK40782.1"/>
    </source>
</evidence>
<dbReference type="Gene3D" id="3.20.20.150">
    <property type="entry name" value="Divalent-metal-dependent TIM barrel enzymes"/>
    <property type="match status" value="1"/>
</dbReference>
<keyword evidence="6" id="KW-1185">Reference proteome</keyword>
<evidence type="ECO:0000259" key="4">
    <source>
        <dbReference type="Pfam" id="PF01261"/>
    </source>
</evidence>
<dbReference type="Pfam" id="PF01261">
    <property type="entry name" value="AP_endonuc_2"/>
    <property type="match status" value="1"/>
</dbReference>
<dbReference type="PANTHER" id="PTHR43489">
    <property type="entry name" value="ISOMERASE"/>
    <property type="match status" value="1"/>
</dbReference>
<keyword evidence="1 2" id="KW-0413">Isomerase</keyword>
<dbReference type="GO" id="GO:0046487">
    <property type="term" value="P:glyoxylate metabolic process"/>
    <property type="evidence" value="ECO:0007669"/>
    <property type="project" value="TreeGrafter"/>
</dbReference>
<dbReference type="PIRSF" id="PIRSF006241">
    <property type="entry name" value="HyI"/>
    <property type="match status" value="1"/>
</dbReference>
<dbReference type="GO" id="GO:0008903">
    <property type="term" value="F:hydroxypyruvate isomerase activity"/>
    <property type="evidence" value="ECO:0007669"/>
    <property type="project" value="TreeGrafter"/>
</dbReference>
<feature type="domain" description="Xylose isomerase-like TIM barrel" evidence="4">
    <location>
        <begin position="22"/>
        <end position="257"/>
    </location>
</feature>
<name>A0A1H7GUR7_9GAMM</name>
<dbReference type="RefSeq" id="WP_074864715.1">
    <property type="nucleotide sequence ID" value="NZ_FOAS01000002.1"/>
</dbReference>
<dbReference type="PANTHER" id="PTHR43489:SF6">
    <property type="entry name" value="HYDROXYPYRUVATE ISOMERASE-RELATED"/>
    <property type="match status" value="1"/>
</dbReference>
<dbReference type="STRING" id="1429083.GCA_001885685_02933"/>
<sequence length="261" mass="27289">MANALCANLTLLFTELPLPARIAAAKQAGFAGVEIQFPYAVPAAELKAALDAAGLPLVLINLPAGDLLDGGAGLACVPDCQAEFDAALAEALAYAEVVKPQQVNVLPGRFVANVEESTALDCLAANVRKTAEAFAPLGIGVVCEAINPFDLPGFAVSTPQALRALLEQVNHPNAKAQLDLYHMARQGFELPEAIAELAGLIGHVQFADYPGRAQPGSGKLDFAEVRAALSAAGYRGWLSAEYRPHGDPAASLAWLADWPRD</sequence>
<dbReference type="InterPro" id="IPR013022">
    <property type="entry name" value="Xyl_isomerase-like_TIM-brl"/>
</dbReference>
<dbReference type="InterPro" id="IPR036237">
    <property type="entry name" value="Xyl_isomerase-like_sf"/>
</dbReference>
<evidence type="ECO:0000256" key="2">
    <source>
        <dbReference type="PIRNR" id="PIRNR006241"/>
    </source>
</evidence>
<reference evidence="5 6" key="1">
    <citation type="submission" date="2016-10" db="EMBL/GenBank/DDBJ databases">
        <authorList>
            <person name="de Groot N.N."/>
        </authorList>
    </citation>
    <scope>NUCLEOTIDE SEQUENCE [LARGE SCALE GENOMIC DNA]</scope>
    <source>
        <strain evidence="5 6">JCM 19513</strain>
    </source>
</reference>
<dbReference type="AlphaFoldDB" id="A0A1H7GUR7"/>
<accession>A0A1H7GUR7</accession>
<feature type="active site" description="Proton donor/acceptor" evidence="3">
    <location>
        <position position="241"/>
    </location>
</feature>